<evidence type="ECO:0000313" key="2">
    <source>
        <dbReference type="EMBL" id="WGF91423.1"/>
    </source>
</evidence>
<dbReference type="EMBL" id="CP122379">
    <property type="protein sequence ID" value="WGF91423.1"/>
    <property type="molecule type" value="Genomic_DNA"/>
</dbReference>
<evidence type="ECO:0000313" key="3">
    <source>
        <dbReference type="Proteomes" id="UP001238523"/>
    </source>
</evidence>
<evidence type="ECO:0000256" key="1">
    <source>
        <dbReference type="SAM" id="Phobius"/>
    </source>
</evidence>
<dbReference type="RefSeq" id="WP_279447384.1">
    <property type="nucleotide sequence ID" value="NZ_CP122379.1"/>
</dbReference>
<reference evidence="2 3" key="1">
    <citation type="submission" date="2023-04" db="EMBL/GenBank/DDBJ databases">
        <title>Taxonomic identification of the Arctic strain Aequorivita sp. nov. and transcriptomic analysis in response to temperature stress.</title>
        <authorList>
            <person name="Liu W."/>
            <person name="Cong B."/>
            <person name="Lin J."/>
        </authorList>
    </citation>
    <scope>NUCLEOTIDE SEQUENCE [LARGE SCALE GENOMIC DNA]</scope>
    <source>
        <strain evidence="2 3">Ant34-E75</strain>
    </source>
</reference>
<keyword evidence="1" id="KW-0812">Transmembrane</keyword>
<feature type="transmembrane region" description="Helical" evidence="1">
    <location>
        <begin position="12"/>
        <end position="30"/>
    </location>
</feature>
<keyword evidence="1" id="KW-0472">Membrane</keyword>
<proteinExistence type="predicted"/>
<feature type="transmembrane region" description="Helical" evidence="1">
    <location>
        <begin position="51"/>
        <end position="71"/>
    </location>
</feature>
<protein>
    <submittedName>
        <fullName evidence="2">Uncharacterized protein</fullName>
    </submittedName>
</protein>
<gene>
    <name evidence="2" type="ORF">QCQ61_09370</name>
</gene>
<keyword evidence="3" id="KW-1185">Reference proteome</keyword>
<keyword evidence="1" id="KW-1133">Transmembrane helix</keyword>
<feature type="transmembrane region" description="Helical" evidence="1">
    <location>
        <begin position="77"/>
        <end position="99"/>
    </location>
</feature>
<accession>A0ABY8KQY3</accession>
<sequence length="100" mass="11506">MKTAEVNKIALIIFHVIALMLLFTWVFLLLDKTFTQGSNAKIIKGTFEFKLSIITIFIAATSWFILVKKWIQERGLAYYLKSILFTKTILIIGLILLLLI</sequence>
<name>A0ABY8KQY3_9FLAO</name>
<dbReference type="Proteomes" id="UP001238523">
    <property type="component" value="Chromosome"/>
</dbReference>
<organism evidence="2 3">
    <name type="scientific">Aequorivita marisscotiae</name>
    <dbReference type="NCBI Taxonomy" id="3040348"/>
    <lineage>
        <taxon>Bacteria</taxon>
        <taxon>Pseudomonadati</taxon>
        <taxon>Bacteroidota</taxon>
        <taxon>Flavobacteriia</taxon>
        <taxon>Flavobacteriales</taxon>
        <taxon>Flavobacteriaceae</taxon>
        <taxon>Aequorivita</taxon>
    </lineage>
</organism>